<comment type="caution">
    <text evidence="1">The sequence shown here is derived from an EMBL/GenBank/DDBJ whole genome shotgun (WGS) entry which is preliminary data.</text>
</comment>
<evidence type="ECO:0000313" key="1">
    <source>
        <dbReference type="EMBL" id="EPR78075.1"/>
    </source>
</evidence>
<accession>S7W5K5</accession>
<evidence type="ECO:0007829" key="4">
    <source>
        <dbReference type="PDB" id="8P60"/>
    </source>
</evidence>
<evidence type="ECO:0007829" key="3">
    <source>
        <dbReference type="PDB" id="8P5D"/>
    </source>
</evidence>
<dbReference type="PDB" id="8P60">
    <property type="method" value="EM"/>
    <property type="resolution" value="14.30 A"/>
    <property type="chains" value="MD1/MD2=1-151"/>
</dbReference>
<keyword evidence="2" id="KW-1185">Reference proteome</keyword>
<dbReference type="AlphaFoldDB" id="S7W5K5"/>
<gene>
    <name evidence="1" type="ORF">SLOPH_1662</name>
</gene>
<proteinExistence type="evidence at protein level"/>
<feature type="non-terminal residue" evidence="1">
    <location>
        <position position="151"/>
    </location>
</feature>
<dbReference type="OMA" id="DGSWMGV"/>
<evidence type="ECO:0000313" key="2">
    <source>
        <dbReference type="Proteomes" id="UP000014978"/>
    </source>
</evidence>
<name>S7W5K5_SPRLO</name>
<keyword evidence="3 4" id="KW-0002">3D-structure</keyword>
<dbReference type="InParanoid" id="S7W5K5"/>
<sequence>MKYNVYIEGTFSGIQSIMVEQVYPITIKCSGCNLVHKKDVILSIDSINYTDKDEKVNLKVKCASCTRQMYILIKSMATELYEEKFYCAKKEDNRYLASQLQGRGCYIEKIKDANIHVLSEKGRIYPDIVFDEGYWREEDNMNNTSSIEDFN</sequence>
<dbReference type="STRING" id="1358809.S7W5K5"/>
<dbReference type="EMDB" id="EMD-17457"/>
<dbReference type="Pfam" id="PF05907">
    <property type="entry name" value="CXXC_Zn-b_euk"/>
    <property type="match status" value="1"/>
</dbReference>
<dbReference type="InterPro" id="IPR008584">
    <property type="entry name" value="CXXC_Zn-binding_euk"/>
</dbReference>
<protein>
    <submittedName>
        <fullName evidence="1">Uncharacterized protein</fullName>
    </submittedName>
</protein>
<dbReference type="PDB" id="8P5D">
    <property type="method" value="EM"/>
    <property type="resolution" value="10.80 A"/>
    <property type="chains" value="MD1=1-151"/>
</dbReference>
<dbReference type="SUPFAM" id="SSF141678">
    <property type="entry name" value="MAL13P1.257-like"/>
    <property type="match status" value="1"/>
</dbReference>
<organism evidence="1 2">
    <name type="scientific">Spraguea lophii (strain 42_110)</name>
    <name type="common">Microsporidian parasite</name>
    <dbReference type="NCBI Taxonomy" id="1358809"/>
    <lineage>
        <taxon>Eukaryota</taxon>
        <taxon>Fungi</taxon>
        <taxon>Fungi incertae sedis</taxon>
        <taxon>Microsporidia</taxon>
        <taxon>Spragueidae</taxon>
        <taxon>Spraguea</taxon>
    </lineage>
</organism>
<dbReference type="OrthoDB" id="2189688at2759"/>
<reference evidence="2" key="1">
    <citation type="journal article" date="2013" name="PLoS Genet.">
        <title>The genome of Spraguea lophii and the basis of host-microsporidian interactions.</title>
        <authorList>
            <person name="Campbell S.E."/>
            <person name="Williams T.A."/>
            <person name="Yousuf A."/>
            <person name="Soanes D.M."/>
            <person name="Paszkiewicz K.H."/>
            <person name="Williams B.A.P."/>
        </authorList>
    </citation>
    <scope>NUCLEOTIDE SEQUENCE [LARGE SCALE GENOMIC DNA]</scope>
    <source>
        <strain evidence="2">42_110</strain>
    </source>
</reference>
<dbReference type="EMBL" id="ATCN01001050">
    <property type="protein sequence ID" value="EPR78075.1"/>
    <property type="molecule type" value="Genomic_DNA"/>
</dbReference>
<reference evidence="3 4" key="2">
    <citation type="journal article" date="2023" name="Nat. Microbiol.">
        <title>CryoEM reveals that ribosomes in microsporidian spores are locked in a dimeric hibernating state.</title>
        <authorList>
            <person name="McLaren M."/>
            <person name="Conners R."/>
            <person name="Isupov M.N."/>
            <person name="Gil-Diez P."/>
            <person name="Gambelli L."/>
            <person name="Gold V.A.M."/>
            <person name="Walter A."/>
            <person name="Connell S.R."/>
            <person name="Williams B."/>
            <person name="Daum B."/>
        </authorList>
    </citation>
    <scope>STRUCTURE BY ELECTRON MICROSCOPY (10.80 ANGSTROMS)</scope>
</reference>
<dbReference type="HOGENOM" id="CLU_132184_0_0_1"/>
<dbReference type="VEuPathDB" id="MicrosporidiaDB:SLOPH_1662"/>
<dbReference type="EMDB" id="EMD-17448"/>
<dbReference type="Proteomes" id="UP000014978">
    <property type="component" value="Unassembled WGS sequence"/>
</dbReference>